<keyword evidence="3" id="KW-1185">Reference proteome</keyword>
<dbReference type="Proteomes" id="UP001500191">
    <property type="component" value="Unassembled WGS sequence"/>
</dbReference>
<dbReference type="RefSeq" id="WP_425544407.1">
    <property type="nucleotide sequence ID" value="NZ_BAAADB010000008.1"/>
</dbReference>
<evidence type="ECO:0000313" key="2">
    <source>
        <dbReference type="EMBL" id="GAA0505664.1"/>
    </source>
</evidence>
<protein>
    <submittedName>
        <fullName evidence="2">Uncharacterized protein</fullName>
    </submittedName>
</protein>
<comment type="caution">
    <text evidence="2">The sequence shown here is derived from an EMBL/GenBank/DDBJ whole genome shotgun (WGS) entry which is preliminary data.</text>
</comment>
<dbReference type="EMBL" id="BAAADB010000008">
    <property type="protein sequence ID" value="GAA0505664.1"/>
    <property type="molecule type" value="Genomic_DNA"/>
</dbReference>
<evidence type="ECO:0000313" key="3">
    <source>
        <dbReference type="Proteomes" id="UP001500191"/>
    </source>
</evidence>
<dbReference type="InterPro" id="IPR032869">
    <property type="entry name" value="WHH_dom_containing"/>
</dbReference>
<name>A0ABN1BU17_9DEIO</name>
<feature type="region of interest" description="Disordered" evidence="1">
    <location>
        <begin position="40"/>
        <end position="70"/>
    </location>
</feature>
<evidence type="ECO:0000256" key="1">
    <source>
        <dbReference type="SAM" id="MobiDB-lite"/>
    </source>
</evidence>
<gene>
    <name evidence="2" type="ORF">GCM10008937_11970</name>
</gene>
<proteinExistence type="predicted"/>
<dbReference type="Pfam" id="PF14414">
    <property type="entry name" value="WHH"/>
    <property type="match status" value="1"/>
</dbReference>
<sequence>MWGRSDSVHFNRSNAALDAALKADPKFAAEMEELIPGVKNAVSRTGGRETPTGWTWHHSDEPGKMQLVPSDDHWGDWKTYHPDGKGGYAKWAIPAGAPCRK</sequence>
<accession>A0ABN1BU17</accession>
<reference evidence="2 3" key="1">
    <citation type="journal article" date="2019" name="Int. J. Syst. Evol. Microbiol.">
        <title>The Global Catalogue of Microorganisms (GCM) 10K type strain sequencing project: providing services to taxonomists for standard genome sequencing and annotation.</title>
        <authorList>
            <consortium name="The Broad Institute Genomics Platform"/>
            <consortium name="The Broad Institute Genome Sequencing Center for Infectious Disease"/>
            <person name="Wu L."/>
            <person name="Ma J."/>
        </authorList>
    </citation>
    <scope>NUCLEOTIDE SEQUENCE [LARGE SCALE GENOMIC DNA]</scope>
    <source>
        <strain evidence="2 3">JCM 14368</strain>
    </source>
</reference>
<organism evidence="2 3">
    <name type="scientific">Deinococcus depolymerans</name>
    <dbReference type="NCBI Taxonomy" id="392408"/>
    <lineage>
        <taxon>Bacteria</taxon>
        <taxon>Thermotogati</taxon>
        <taxon>Deinococcota</taxon>
        <taxon>Deinococci</taxon>
        <taxon>Deinococcales</taxon>
        <taxon>Deinococcaceae</taxon>
        <taxon>Deinococcus</taxon>
    </lineage>
</organism>